<comment type="caution">
    <text evidence="1">The sequence shown here is derived from an EMBL/GenBank/DDBJ whole genome shotgun (WGS) entry which is preliminary data.</text>
</comment>
<gene>
    <name evidence="1" type="ORF">GCM10022211_10680</name>
</gene>
<organism evidence="1 2">
    <name type="scientific">Sphingomonas humi</name>
    <dbReference type="NCBI Taxonomy" id="335630"/>
    <lineage>
        <taxon>Bacteria</taxon>
        <taxon>Pseudomonadati</taxon>
        <taxon>Pseudomonadota</taxon>
        <taxon>Alphaproteobacteria</taxon>
        <taxon>Sphingomonadales</taxon>
        <taxon>Sphingomonadaceae</taxon>
        <taxon>Sphingomonas</taxon>
    </lineage>
</organism>
<proteinExistence type="predicted"/>
<dbReference type="RefSeq" id="WP_344709141.1">
    <property type="nucleotide sequence ID" value="NZ_BAAAZD010000001.1"/>
</dbReference>
<dbReference type="EMBL" id="BAAAZD010000001">
    <property type="protein sequence ID" value="GAA4001592.1"/>
    <property type="molecule type" value="Genomic_DNA"/>
</dbReference>
<sequence>MTDRSPTPRHDGWTPRVRAVFLEALRDCGHITAALAAVGRARSGAYALRARDPAFRAAWDQALLDARPVLDDQLLSRAMSGTRTVVLDTDGRVVATYCDKDNRLMQRMLSRLDHLAGVRHFGQRDRRAKWTK</sequence>
<protein>
    <submittedName>
        <fullName evidence="1">Uncharacterized protein</fullName>
    </submittedName>
</protein>
<accession>A0ABP7RSF1</accession>
<reference evidence="2" key="1">
    <citation type="journal article" date="2019" name="Int. J. Syst. Evol. Microbiol.">
        <title>The Global Catalogue of Microorganisms (GCM) 10K type strain sequencing project: providing services to taxonomists for standard genome sequencing and annotation.</title>
        <authorList>
            <consortium name="The Broad Institute Genomics Platform"/>
            <consortium name="The Broad Institute Genome Sequencing Center for Infectious Disease"/>
            <person name="Wu L."/>
            <person name="Ma J."/>
        </authorList>
    </citation>
    <scope>NUCLEOTIDE SEQUENCE [LARGE SCALE GENOMIC DNA]</scope>
    <source>
        <strain evidence="2">JCM 16603</strain>
    </source>
</reference>
<dbReference type="Proteomes" id="UP001501310">
    <property type="component" value="Unassembled WGS sequence"/>
</dbReference>
<evidence type="ECO:0000313" key="2">
    <source>
        <dbReference type="Proteomes" id="UP001501310"/>
    </source>
</evidence>
<keyword evidence="2" id="KW-1185">Reference proteome</keyword>
<name>A0ABP7RSF1_9SPHN</name>
<evidence type="ECO:0000313" key="1">
    <source>
        <dbReference type="EMBL" id="GAA4001592.1"/>
    </source>
</evidence>